<dbReference type="Gene3D" id="3.40.50.720">
    <property type="entry name" value="NAD(P)-binding Rossmann-like Domain"/>
    <property type="match status" value="1"/>
</dbReference>
<dbReference type="Proteomes" id="UP000192756">
    <property type="component" value="Unassembled WGS sequence"/>
</dbReference>
<dbReference type="SUPFAM" id="SSF51735">
    <property type="entry name" value="NAD(P)-binding Rossmann-fold domains"/>
    <property type="match status" value="1"/>
</dbReference>
<dbReference type="RefSeq" id="WP_084237363.1">
    <property type="nucleotide sequence ID" value="NZ_FWXT01000001.1"/>
</dbReference>
<dbReference type="OrthoDB" id="9810734at2"/>
<comment type="similarity">
    <text evidence="1 3">Belongs to the short-chain dehydrogenases/reductases (SDR) family.</text>
</comment>
<proteinExistence type="inferred from homology"/>
<dbReference type="AlphaFoldDB" id="A0A1W1ZYW1"/>
<organism evidence="4 5">
    <name type="scientific">Pedobacter africanus</name>
    <dbReference type="NCBI Taxonomy" id="151894"/>
    <lineage>
        <taxon>Bacteria</taxon>
        <taxon>Pseudomonadati</taxon>
        <taxon>Bacteroidota</taxon>
        <taxon>Sphingobacteriia</taxon>
        <taxon>Sphingobacteriales</taxon>
        <taxon>Sphingobacteriaceae</taxon>
        <taxon>Pedobacter</taxon>
    </lineage>
</organism>
<dbReference type="PANTHER" id="PTHR43115:SF4">
    <property type="entry name" value="DEHYDROGENASE_REDUCTASE SDR FAMILY MEMBER 11"/>
    <property type="match status" value="1"/>
</dbReference>
<dbReference type="STRING" id="151894.SAMN04488524_1089"/>
<evidence type="ECO:0000313" key="4">
    <source>
        <dbReference type="EMBL" id="SMC53580.1"/>
    </source>
</evidence>
<dbReference type="PRINTS" id="PR00081">
    <property type="entry name" value="GDHRDH"/>
</dbReference>
<evidence type="ECO:0000256" key="2">
    <source>
        <dbReference type="ARBA" id="ARBA00023002"/>
    </source>
</evidence>
<gene>
    <name evidence="4" type="ORF">SAMN04488524_1089</name>
</gene>
<dbReference type="InterPro" id="IPR020904">
    <property type="entry name" value="Sc_DH/Rdtase_CS"/>
</dbReference>
<evidence type="ECO:0000256" key="1">
    <source>
        <dbReference type="ARBA" id="ARBA00006484"/>
    </source>
</evidence>
<keyword evidence="5" id="KW-1185">Reference proteome</keyword>
<name>A0A1W1ZYW1_9SPHI</name>
<accession>A0A1W1ZYW1</accession>
<dbReference type="InterPro" id="IPR036291">
    <property type="entry name" value="NAD(P)-bd_dom_sf"/>
</dbReference>
<evidence type="ECO:0000313" key="5">
    <source>
        <dbReference type="Proteomes" id="UP000192756"/>
    </source>
</evidence>
<sequence>MNAIVTGATRGIGKAVALNLAQHGYNLAICARNEEELESFAHEMKHTNARVFTFKADCSIKEEVYAFCRATTEQMGAVDVLVNNAGTFIPGILLDEADDVFDLQLDLNLKAAYYCAKYFGKIMREQQSGHIFNICSIASKVVVENAGSYSVTKSALLSLNDVLRQELSKYNVKVTAILPGSTLTSSWEGTQIPAERFVQPEDIANTIYTILNLSKGVNVDEIVLKPVQF</sequence>
<evidence type="ECO:0000256" key="3">
    <source>
        <dbReference type="RuleBase" id="RU000363"/>
    </source>
</evidence>
<dbReference type="PRINTS" id="PR00080">
    <property type="entry name" value="SDRFAMILY"/>
</dbReference>
<dbReference type="PROSITE" id="PS00061">
    <property type="entry name" value="ADH_SHORT"/>
    <property type="match status" value="1"/>
</dbReference>
<protein>
    <submittedName>
        <fullName evidence="4">NADP-dependent 3-hydroxy acid dehydrogenase YdfG</fullName>
    </submittedName>
</protein>
<dbReference type="InterPro" id="IPR002347">
    <property type="entry name" value="SDR_fam"/>
</dbReference>
<dbReference type="Pfam" id="PF00106">
    <property type="entry name" value="adh_short"/>
    <property type="match status" value="1"/>
</dbReference>
<reference evidence="5" key="1">
    <citation type="submission" date="2017-04" db="EMBL/GenBank/DDBJ databases">
        <authorList>
            <person name="Varghese N."/>
            <person name="Submissions S."/>
        </authorList>
    </citation>
    <scope>NUCLEOTIDE SEQUENCE [LARGE SCALE GENOMIC DNA]</scope>
    <source>
        <strain evidence="5">DSM 12126</strain>
    </source>
</reference>
<dbReference type="EMBL" id="FWXT01000001">
    <property type="protein sequence ID" value="SMC53580.1"/>
    <property type="molecule type" value="Genomic_DNA"/>
</dbReference>
<dbReference type="GO" id="GO:0016491">
    <property type="term" value="F:oxidoreductase activity"/>
    <property type="evidence" value="ECO:0007669"/>
    <property type="project" value="UniProtKB-KW"/>
</dbReference>
<dbReference type="PANTHER" id="PTHR43115">
    <property type="entry name" value="DEHYDROGENASE/REDUCTASE SDR FAMILY MEMBER 11"/>
    <property type="match status" value="1"/>
</dbReference>
<dbReference type="CDD" id="cd05233">
    <property type="entry name" value="SDR_c"/>
    <property type="match status" value="1"/>
</dbReference>
<keyword evidence="2" id="KW-0560">Oxidoreductase</keyword>